<proteinExistence type="predicted"/>
<protein>
    <submittedName>
        <fullName evidence="2">Uncharacterized protein</fullName>
    </submittedName>
</protein>
<feature type="chain" id="PRO_5025560246" evidence="1">
    <location>
        <begin position="19"/>
        <end position="150"/>
    </location>
</feature>
<dbReference type="AlphaFoldDB" id="A0A6A5K948"/>
<dbReference type="OrthoDB" id="2910287at2759"/>
<keyword evidence="1" id="KW-0732">Signal</keyword>
<feature type="signal peptide" evidence="1">
    <location>
        <begin position="1"/>
        <end position="18"/>
    </location>
</feature>
<sequence length="150" mass="16133">MYINCLTTIFILLTLTTASPTSPLSRRGLPGAYYTCTGQNFAGQCSWTQPNTECHIQGSPGGIASLGPDPGSFCTLYTRSDCMGYVVKYVRFPGNAAVPKFGSFECVKEGNGKREAEGNVGVGYMEKGVKVVENEGREEGMIGVEKGVYY</sequence>
<accession>A0A6A5K948</accession>
<name>A0A6A5K948_9PLEO</name>
<evidence type="ECO:0000313" key="3">
    <source>
        <dbReference type="Proteomes" id="UP000800040"/>
    </source>
</evidence>
<keyword evidence="3" id="KW-1185">Reference proteome</keyword>
<dbReference type="EMBL" id="ML975378">
    <property type="protein sequence ID" value="KAF1830974.1"/>
    <property type="molecule type" value="Genomic_DNA"/>
</dbReference>
<reference evidence="2" key="1">
    <citation type="submission" date="2020-01" db="EMBL/GenBank/DDBJ databases">
        <authorList>
            <consortium name="DOE Joint Genome Institute"/>
            <person name="Haridas S."/>
            <person name="Albert R."/>
            <person name="Binder M."/>
            <person name="Bloem J."/>
            <person name="Labutti K."/>
            <person name="Salamov A."/>
            <person name="Andreopoulos B."/>
            <person name="Baker S.E."/>
            <person name="Barry K."/>
            <person name="Bills G."/>
            <person name="Bluhm B.H."/>
            <person name="Cannon C."/>
            <person name="Castanera R."/>
            <person name="Culley D.E."/>
            <person name="Daum C."/>
            <person name="Ezra D."/>
            <person name="Gonzalez J.B."/>
            <person name="Henrissat B."/>
            <person name="Kuo A."/>
            <person name="Liang C."/>
            <person name="Lipzen A."/>
            <person name="Lutzoni F."/>
            <person name="Magnuson J."/>
            <person name="Mondo S."/>
            <person name="Nolan M."/>
            <person name="Ohm R."/>
            <person name="Pangilinan J."/>
            <person name="Park H.-J."/>
            <person name="Ramirez L."/>
            <person name="Alfaro M."/>
            <person name="Sun H."/>
            <person name="Tritt A."/>
            <person name="Yoshinaga Y."/>
            <person name="Zwiers L.-H."/>
            <person name="Turgeon B.G."/>
            <person name="Goodwin S.B."/>
            <person name="Spatafora J.W."/>
            <person name="Crous P.W."/>
            <person name="Grigoriev I.V."/>
        </authorList>
    </citation>
    <scope>NUCLEOTIDE SEQUENCE</scope>
    <source>
        <strain evidence="2">P77</strain>
    </source>
</reference>
<dbReference type="Proteomes" id="UP000800040">
    <property type="component" value="Unassembled WGS sequence"/>
</dbReference>
<organism evidence="2 3">
    <name type="scientific">Decorospora gaudefroyi</name>
    <dbReference type="NCBI Taxonomy" id="184978"/>
    <lineage>
        <taxon>Eukaryota</taxon>
        <taxon>Fungi</taxon>
        <taxon>Dikarya</taxon>
        <taxon>Ascomycota</taxon>
        <taxon>Pezizomycotina</taxon>
        <taxon>Dothideomycetes</taxon>
        <taxon>Pleosporomycetidae</taxon>
        <taxon>Pleosporales</taxon>
        <taxon>Pleosporineae</taxon>
        <taxon>Pleosporaceae</taxon>
        <taxon>Decorospora</taxon>
    </lineage>
</organism>
<evidence type="ECO:0000313" key="2">
    <source>
        <dbReference type="EMBL" id="KAF1830974.1"/>
    </source>
</evidence>
<gene>
    <name evidence="2" type="ORF">BDW02DRAFT_76919</name>
</gene>
<evidence type="ECO:0000256" key="1">
    <source>
        <dbReference type="SAM" id="SignalP"/>
    </source>
</evidence>